<proteinExistence type="predicted"/>
<dbReference type="KEGG" id="arui:G6M88_03170"/>
<reference evidence="2 5" key="1">
    <citation type="journal article" date="2020" name="Science">
        <title>Unexpected conservation and global transmission of agrobacterial virulence plasmids.</title>
        <authorList>
            <person name="Weisberg A.J."/>
            <person name="Davis E.W. 2nd"/>
            <person name="Tabima J."/>
            <person name="Belcher M.S."/>
            <person name="Miller M."/>
            <person name="Kuo C.H."/>
            <person name="Loper J.E."/>
            <person name="Grunwald N.J."/>
            <person name="Putnam M.L."/>
            <person name="Chang J.H."/>
        </authorList>
    </citation>
    <scope>NUCLEOTIDE SEQUENCE [LARGE SCALE GENOMIC DNA]</scope>
    <source>
        <strain evidence="2 5">A19/93</strain>
    </source>
</reference>
<feature type="transmembrane region" description="Helical" evidence="1">
    <location>
        <begin position="104"/>
        <end position="131"/>
    </location>
</feature>
<protein>
    <submittedName>
        <fullName evidence="3">DUF1700 domain-containing protein</fullName>
    </submittedName>
</protein>
<keyword evidence="1" id="KW-0472">Membrane</keyword>
<keyword evidence="1" id="KW-0812">Transmembrane</keyword>
<dbReference type="Proteomes" id="UP000822331">
    <property type="component" value="Unassembled WGS sequence"/>
</dbReference>
<keyword evidence="1" id="KW-1133">Transmembrane helix</keyword>
<dbReference type="EMBL" id="JAAMCP010000005">
    <property type="protein sequence ID" value="NTF37026.1"/>
    <property type="molecule type" value="Genomic_DNA"/>
</dbReference>
<accession>A0AAE7URR8</accession>
<dbReference type="Pfam" id="PF22564">
    <property type="entry name" value="HAAS"/>
    <property type="match status" value="1"/>
</dbReference>
<sequence length="186" mass="19675">MTRDAFLYALRRGLKGLPPHEVDEIVEDYSAHFAESEISGRQQAEVAAALGDPARIARELKADAGLRRFETQWSVSNMLAAVLGLAGLAILDVVFLLPMLFIMAAAILGFTLALAAIGAFGLKIIFTAVVFQAGSTLATIVGNVFIGVALISFFIGGGALLLLAVGSGIRLFGRYARLHFKLATPA</sequence>
<dbReference type="RefSeq" id="WP_065697880.1">
    <property type="nucleotide sequence ID" value="NZ_CP049206.1"/>
</dbReference>
<keyword evidence="5" id="KW-1185">Reference proteome</keyword>
<dbReference type="AlphaFoldDB" id="A0AAE7URR8"/>
<gene>
    <name evidence="2" type="ORF">G6L72_09950</name>
    <name evidence="3" type="ORF">G6M88_03170</name>
</gene>
<evidence type="ECO:0000256" key="1">
    <source>
        <dbReference type="SAM" id="Phobius"/>
    </source>
</evidence>
<feature type="transmembrane region" description="Helical" evidence="1">
    <location>
        <begin position="137"/>
        <end position="165"/>
    </location>
</feature>
<evidence type="ECO:0000313" key="5">
    <source>
        <dbReference type="Proteomes" id="UP000822331"/>
    </source>
</evidence>
<evidence type="ECO:0000313" key="2">
    <source>
        <dbReference type="EMBL" id="NTF37026.1"/>
    </source>
</evidence>
<organism evidence="3 4">
    <name type="scientific">Agrobacterium rubi</name>
    <dbReference type="NCBI Taxonomy" id="28099"/>
    <lineage>
        <taxon>Bacteria</taxon>
        <taxon>Pseudomonadati</taxon>
        <taxon>Pseudomonadota</taxon>
        <taxon>Alphaproteobacteria</taxon>
        <taxon>Hyphomicrobiales</taxon>
        <taxon>Rhizobiaceae</taxon>
        <taxon>Rhizobium/Agrobacterium group</taxon>
        <taxon>Agrobacterium</taxon>
    </lineage>
</organism>
<dbReference type="Proteomes" id="UP000663912">
    <property type="component" value="Chromosome 1"/>
</dbReference>
<dbReference type="EMBL" id="CP049206">
    <property type="protein sequence ID" value="QTG01526.1"/>
    <property type="molecule type" value="Genomic_DNA"/>
</dbReference>
<reference evidence="3" key="2">
    <citation type="submission" date="2020-02" db="EMBL/GenBank/DDBJ databases">
        <title>Unexpected conservation and global transmission of agrobacterial virulence plasmids.</title>
        <authorList>
            <person name="Weisberg A.J."/>
            <person name="Davis E.W. II"/>
            <person name="Tabima J.R."/>
            <person name="Belcher M.S."/>
            <person name="Miller M."/>
            <person name="Kuo C.-H."/>
            <person name="Loper J.E."/>
            <person name="Grunwald N.J."/>
            <person name="Putnam M.L."/>
            <person name="Chang J.H."/>
        </authorList>
    </citation>
    <scope>NUCLEOTIDE SEQUENCE</scope>
    <source>
        <strain evidence="3">W2/73</strain>
    </source>
</reference>
<feature type="transmembrane region" description="Helical" evidence="1">
    <location>
        <begin position="78"/>
        <end position="97"/>
    </location>
</feature>
<evidence type="ECO:0000313" key="4">
    <source>
        <dbReference type="Proteomes" id="UP000663912"/>
    </source>
</evidence>
<name>A0AAE7URR8_9HYPH</name>
<evidence type="ECO:0000313" key="3">
    <source>
        <dbReference type="EMBL" id="QTG01526.1"/>
    </source>
</evidence>